<dbReference type="SUPFAM" id="SSF53300">
    <property type="entry name" value="vWA-like"/>
    <property type="match status" value="1"/>
</dbReference>
<dbReference type="AlphaFoldDB" id="A0A8J4C0U6"/>
<name>A0A8J4C0U6_9CHLO</name>
<accession>A0A8J4C0U6</accession>
<dbReference type="Proteomes" id="UP000747110">
    <property type="component" value="Unassembled WGS sequence"/>
</dbReference>
<keyword evidence="1" id="KW-0732">Signal</keyword>
<dbReference type="PANTHER" id="PTHR12695">
    <property type="entry name" value="GENERAL TRANSCRIPTION FACTOR IIH SUBUNIT 2"/>
    <property type="match status" value="1"/>
</dbReference>
<evidence type="ECO:0000259" key="2">
    <source>
        <dbReference type="Pfam" id="PF04056"/>
    </source>
</evidence>
<feature type="chain" id="PRO_5035211883" description="Ssl1-like domain-containing protein" evidence="1">
    <location>
        <begin position="18"/>
        <end position="184"/>
    </location>
</feature>
<protein>
    <recommendedName>
        <fullName evidence="2">Ssl1-like domain-containing protein</fullName>
    </recommendedName>
</protein>
<keyword evidence="4" id="KW-1185">Reference proteome</keyword>
<dbReference type="InterPro" id="IPR036465">
    <property type="entry name" value="vWFA_dom_sf"/>
</dbReference>
<reference evidence="3" key="1">
    <citation type="journal article" date="2021" name="Proc. Natl. Acad. Sci. U.S.A.">
        <title>Three genomes in the algal genus Volvox reveal the fate of a haploid sex-determining region after a transition to homothallism.</title>
        <authorList>
            <person name="Yamamoto K."/>
            <person name="Hamaji T."/>
            <person name="Kawai-Toyooka H."/>
            <person name="Matsuzaki R."/>
            <person name="Takahashi F."/>
            <person name="Nishimura Y."/>
            <person name="Kawachi M."/>
            <person name="Noguchi H."/>
            <person name="Minakuchi Y."/>
            <person name="Umen J.G."/>
            <person name="Toyoda A."/>
            <person name="Nozaki H."/>
        </authorList>
    </citation>
    <scope>NUCLEOTIDE SEQUENCE</scope>
    <source>
        <strain evidence="3">NIES-3786</strain>
    </source>
</reference>
<evidence type="ECO:0000313" key="4">
    <source>
        <dbReference type="Proteomes" id="UP000747110"/>
    </source>
</evidence>
<proteinExistence type="predicted"/>
<evidence type="ECO:0000256" key="1">
    <source>
        <dbReference type="SAM" id="SignalP"/>
    </source>
</evidence>
<organism evidence="3 4">
    <name type="scientific">Volvox reticuliferus</name>
    <dbReference type="NCBI Taxonomy" id="1737510"/>
    <lineage>
        <taxon>Eukaryota</taxon>
        <taxon>Viridiplantae</taxon>
        <taxon>Chlorophyta</taxon>
        <taxon>core chlorophytes</taxon>
        <taxon>Chlorophyceae</taxon>
        <taxon>CS clade</taxon>
        <taxon>Chlamydomonadales</taxon>
        <taxon>Volvocaceae</taxon>
        <taxon>Volvox</taxon>
    </lineage>
</organism>
<dbReference type="EMBL" id="BNCP01000004">
    <property type="protein sequence ID" value="GIL73194.1"/>
    <property type="molecule type" value="Genomic_DNA"/>
</dbReference>
<gene>
    <name evidence="3" type="ORF">Vretifemale_3376</name>
</gene>
<dbReference type="PANTHER" id="PTHR12695:SF2">
    <property type="entry name" value="GENERAL TRANSCRIPTION FACTOR IIH SUBUNIT 2-RELATED"/>
    <property type="match status" value="1"/>
</dbReference>
<dbReference type="GO" id="GO:0005675">
    <property type="term" value="C:transcription factor TFIIH holo complex"/>
    <property type="evidence" value="ECO:0007669"/>
    <property type="project" value="TreeGrafter"/>
</dbReference>
<dbReference type="GO" id="GO:0006289">
    <property type="term" value="P:nucleotide-excision repair"/>
    <property type="evidence" value="ECO:0007669"/>
    <property type="project" value="TreeGrafter"/>
</dbReference>
<feature type="signal peptide" evidence="1">
    <location>
        <begin position="1"/>
        <end position="17"/>
    </location>
</feature>
<sequence>MIRYLLLVVDMSRAASAQDLRPNRLACILGLCRSFIREFFDQNPLSQLGIAIMRNGLVEKLTDLSGSPEAQVAKLDAGKLGSPAGDASLQNALDLSVSLLRSLPPYGHRELLVVFSALATCDPGNVLDSAKACKANNIRGDGRHIRCGAERDAPGTAAASALLTTPSHVGAGQSRAGANGFSPA</sequence>
<evidence type="ECO:0000313" key="3">
    <source>
        <dbReference type="EMBL" id="GIL73194.1"/>
    </source>
</evidence>
<dbReference type="GO" id="GO:0006357">
    <property type="term" value="P:regulation of transcription by RNA polymerase II"/>
    <property type="evidence" value="ECO:0007669"/>
    <property type="project" value="TreeGrafter"/>
</dbReference>
<comment type="caution">
    <text evidence="3">The sequence shown here is derived from an EMBL/GenBank/DDBJ whole genome shotgun (WGS) entry which is preliminary data.</text>
</comment>
<dbReference type="InterPro" id="IPR007198">
    <property type="entry name" value="Ssl1-like"/>
</dbReference>
<dbReference type="OrthoDB" id="284275at2759"/>
<dbReference type="Gene3D" id="3.40.50.410">
    <property type="entry name" value="von Willebrand factor, type A domain"/>
    <property type="match status" value="1"/>
</dbReference>
<dbReference type="Pfam" id="PF04056">
    <property type="entry name" value="Ssl1"/>
    <property type="match status" value="1"/>
</dbReference>
<feature type="domain" description="Ssl1-like" evidence="2">
    <location>
        <begin position="8"/>
        <end position="139"/>
    </location>
</feature>